<evidence type="ECO:0000313" key="2">
    <source>
        <dbReference type="Proteomes" id="UP000291084"/>
    </source>
</evidence>
<accession>A0A0S3R166</accession>
<organism evidence="1 2">
    <name type="scientific">Vigna angularis var. angularis</name>
    <dbReference type="NCBI Taxonomy" id="157739"/>
    <lineage>
        <taxon>Eukaryota</taxon>
        <taxon>Viridiplantae</taxon>
        <taxon>Streptophyta</taxon>
        <taxon>Embryophyta</taxon>
        <taxon>Tracheophyta</taxon>
        <taxon>Spermatophyta</taxon>
        <taxon>Magnoliopsida</taxon>
        <taxon>eudicotyledons</taxon>
        <taxon>Gunneridae</taxon>
        <taxon>Pentapetalae</taxon>
        <taxon>rosids</taxon>
        <taxon>fabids</taxon>
        <taxon>Fabales</taxon>
        <taxon>Fabaceae</taxon>
        <taxon>Papilionoideae</taxon>
        <taxon>50 kb inversion clade</taxon>
        <taxon>NPAAA clade</taxon>
        <taxon>indigoferoid/millettioid clade</taxon>
        <taxon>Phaseoleae</taxon>
        <taxon>Vigna</taxon>
    </lineage>
</organism>
<dbReference type="AlphaFoldDB" id="A0A0S3R166"/>
<keyword evidence="2" id="KW-1185">Reference proteome</keyword>
<protein>
    <submittedName>
        <fullName evidence="1">Uncharacterized protein</fullName>
    </submittedName>
</protein>
<dbReference type="Proteomes" id="UP000291084">
    <property type="component" value="Chromosome 1"/>
</dbReference>
<dbReference type="EMBL" id="AP015034">
    <property type="protein sequence ID" value="BAT74279.1"/>
    <property type="molecule type" value="Genomic_DNA"/>
</dbReference>
<gene>
    <name evidence="1" type="primary">Vigan.01G191300</name>
    <name evidence="1" type="ORF">VIGAN_01191300</name>
</gene>
<name>A0A0S3R166_PHAAN</name>
<reference evidence="1 2" key="1">
    <citation type="journal article" date="2015" name="Sci. Rep.">
        <title>The power of single molecule real-time sequencing technology in the de novo assembly of a eukaryotic genome.</title>
        <authorList>
            <person name="Sakai H."/>
            <person name="Naito K."/>
            <person name="Ogiso-Tanaka E."/>
            <person name="Takahashi Y."/>
            <person name="Iseki K."/>
            <person name="Muto C."/>
            <person name="Satou K."/>
            <person name="Teruya K."/>
            <person name="Shiroma A."/>
            <person name="Shimoji M."/>
            <person name="Hirano T."/>
            <person name="Itoh T."/>
            <person name="Kaga A."/>
            <person name="Tomooka N."/>
        </authorList>
    </citation>
    <scope>NUCLEOTIDE SEQUENCE [LARGE SCALE GENOMIC DNA]</scope>
    <source>
        <strain evidence="2">cv. Shumari</strain>
    </source>
</reference>
<sequence length="112" mass="13166">MDEEIVKQIRQRRIESFAELKKRYDKVRESIGNVIRYKLGKDVRGHDNEGCELGQTNVEMLKHKQMLELKEQRYHHSEVAVDQSKLKNSDIEFVVDHVGSMAIGKTNRENKK</sequence>
<evidence type="ECO:0000313" key="1">
    <source>
        <dbReference type="EMBL" id="BAT74279.1"/>
    </source>
</evidence>
<proteinExistence type="predicted"/>